<feature type="transmembrane region" description="Helical" evidence="1">
    <location>
        <begin position="44"/>
        <end position="64"/>
    </location>
</feature>
<keyword evidence="1" id="KW-0812">Transmembrane</keyword>
<reference evidence="2 3" key="1">
    <citation type="submission" date="2020-07" db="EMBL/GenBank/DDBJ databases">
        <title>Genomic Encyclopedia of Type Strains, Phase III (KMG-III): the genomes of soil and plant-associated and newly described type strains.</title>
        <authorList>
            <person name="Whitman W."/>
        </authorList>
    </citation>
    <scope>NUCLEOTIDE SEQUENCE [LARGE SCALE GENOMIC DNA]</scope>
    <source>
        <strain evidence="2 3">CECT 8576</strain>
    </source>
</reference>
<protein>
    <recommendedName>
        <fullName evidence="4">DUF3093 domain-containing protein</fullName>
    </recommendedName>
</protein>
<proteinExistence type="predicted"/>
<accession>A0A852Z9C7</accession>
<comment type="caution">
    <text evidence="2">The sequence shown here is derived from an EMBL/GenBank/DDBJ whole genome shotgun (WGS) entry which is preliminary data.</text>
</comment>
<evidence type="ECO:0000256" key="1">
    <source>
        <dbReference type="SAM" id="Phobius"/>
    </source>
</evidence>
<sequence length="158" mass="16478">MTATDLGGAGYVESGSGWSPLTWGPAFALLGLLVELGLPGPVHLPQWLGAAALFAAATAVWVAARRKYRSVLLTPERLVVGGETVPVERIEALGETEDAWTGRVLGGQLTLPRGTGAVPLLLSSGEPGSAQRRERVLAWARDPEALRTALGKPPGPPE</sequence>
<dbReference type="AlphaFoldDB" id="A0A852Z9C7"/>
<name>A0A852Z9C7_9ACTN</name>
<dbReference type="Proteomes" id="UP000548304">
    <property type="component" value="Unassembled WGS sequence"/>
</dbReference>
<dbReference type="RefSeq" id="WP_179535152.1">
    <property type="nucleotide sequence ID" value="NZ_JACBYW010000003.1"/>
</dbReference>
<gene>
    <name evidence="2" type="ORF">FHR84_002018</name>
</gene>
<evidence type="ECO:0000313" key="3">
    <source>
        <dbReference type="Proteomes" id="UP000548304"/>
    </source>
</evidence>
<evidence type="ECO:0000313" key="2">
    <source>
        <dbReference type="EMBL" id="NYH78693.1"/>
    </source>
</evidence>
<keyword evidence="1" id="KW-1133">Transmembrane helix</keyword>
<dbReference type="EMBL" id="JACBYW010000003">
    <property type="protein sequence ID" value="NYH78693.1"/>
    <property type="molecule type" value="Genomic_DNA"/>
</dbReference>
<organism evidence="2 3">
    <name type="scientific">Actinopolyspora biskrensis</name>
    <dbReference type="NCBI Taxonomy" id="1470178"/>
    <lineage>
        <taxon>Bacteria</taxon>
        <taxon>Bacillati</taxon>
        <taxon>Actinomycetota</taxon>
        <taxon>Actinomycetes</taxon>
        <taxon>Actinopolysporales</taxon>
        <taxon>Actinopolysporaceae</taxon>
        <taxon>Actinopolyspora</taxon>
    </lineage>
</organism>
<evidence type="ECO:0008006" key="4">
    <source>
        <dbReference type="Google" id="ProtNLM"/>
    </source>
</evidence>
<keyword evidence="3" id="KW-1185">Reference proteome</keyword>
<keyword evidence="1" id="KW-0472">Membrane</keyword>